<dbReference type="Proteomes" id="UP001523369">
    <property type="component" value="Unassembled WGS sequence"/>
</dbReference>
<keyword evidence="8" id="KW-1185">Reference proteome</keyword>
<feature type="transmembrane region" description="Helical" evidence="6">
    <location>
        <begin position="7"/>
        <end position="25"/>
    </location>
</feature>
<keyword evidence="5 6" id="KW-0472">Membrane</keyword>
<evidence type="ECO:0000256" key="6">
    <source>
        <dbReference type="SAM" id="Phobius"/>
    </source>
</evidence>
<sequence length="322" mass="33245">MTARFRPVAGYMVFVAVLLTVPAVFTRVPFYTLSTAVLMVLLAIGALGLVPLTGLARQVSIGQAAFYGIGGYTSAVLTVRYHVDPWWGLLAGVVLAAAVAWSLGAVIFRAQGHYLSLATLAFGLAVAALVNELPVTGRNAGISGLPPLRILGASLTTDLPFYWLCAGLLLVATVAVHLLLRSPVGSALTAAGDSPIAAAAAGIDISALRRTAFVVSAVLASVAGSGYAHWFRYVDPSMLGLLNSVQLLIIITVGGRESVWGAPLGAFTVVTLAEVVRGRLPGSEAGAELTAYGVVLVLSLLLLPRGLAGLPAALRRRARGAR</sequence>
<proteinExistence type="predicted"/>
<keyword evidence="2" id="KW-1003">Cell membrane</keyword>
<feature type="transmembrane region" description="Helical" evidence="6">
    <location>
        <begin position="64"/>
        <end position="83"/>
    </location>
</feature>
<gene>
    <name evidence="7" type="ORF">M1L60_33245</name>
</gene>
<dbReference type="PANTHER" id="PTHR30482">
    <property type="entry name" value="HIGH-AFFINITY BRANCHED-CHAIN AMINO ACID TRANSPORT SYSTEM PERMEASE"/>
    <property type="match status" value="1"/>
</dbReference>
<dbReference type="CDD" id="cd06581">
    <property type="entry name" value="TM_PBP1_LivM_like"/>
    <property type="match status" value="1"/>
</dbReference>
<feature type="transmembrane region" description="Helical" evidence="6">
    <location>
        <begin position="89"/>
        <end position="107"/>
    </location>
</feature>
<reference evidence="7 8" key="1">
    <citation type="submission" date="2022-06" db="EMBL/GenBank/DDBJ databases">
        <title>New Species of the Genus Actinoplanes, ActinopZanes ferrugineus.</title>
        <authorList>
            <person name="Ding P."/>
        </authorList>
    </citation>
    <scope>NUCLEOTIDE SEQUENCE [LARGE SCALE GENOMIC DNA]</scope>
    <source>
        <strain evidence="7 8">TRM88003</strain>
    </source>
</reference>
<feature type="transmembrane region" description="Helical" evidence="6">
    <location>
        <begin position="289"/>
        <end position="314"/>
    </location>
</feature>
<comment type="subcellular location">
    <subcellularLocation>
        <location evidence="1">Cell membrane</location>
        <topology evidence="1">Multi-pass membrane protein</topology>
    </subcellularLocation>
</comment>
<organism evidence="7 8">
    <name type="scientific">Paractinoplanes aksuensis</name>
    <dbReference type="NCBI Taxonomy" id="2939490"/>
    <lineage>
        <taxon>Bacteria</taxon>
        <taxon>Bacillati</taxon>
        <taxon>Actinomycetota</taxon>
        <taxon>Actinomycetes</taxon>
        <taxon>Micromonosporales</taxon>
        <taxon>Micromonosporaceae</taxon>
        <taxon>Paractinoplanes</taxon>
    </lineage>
</organism>
<dbReference type="RefSeq" id="WP_253241524.1">
    <property type="nucleotide sequence ID" value="NZ_JAMYJR010000038.1"/>
</dbReference>
<dbReference type="PANTHER" id="PTHR30482:SF18">
    <property type="entry name" value="BRANCHED AMINO ACID TRANSPORT SYSTEM PERMEASE"/>
    <property type="match status" value="1"/>
</dbReference>
<name>A0ABT1DXG6_9ACTN</name>
<evidence type="ECO:0000313" key="8">
    <source>
        <dbReference type="Proteomes" id="UP001523369"/>
    </source>
</evidence>
<dbReference type="Pfam" id="PF02653">
    <property type="entry name" value="BPD_transp_2"/>
    <property type="match status" value="1"/>
</dbReference>
<feature type="transmembrane region" description="Helical" evidence="6">
    <location>
        <begin position="31"/>
        <end position="52"/>
    </location>
</feature>
<comment type="caution">
    <text evidence="7">The sequence shown here is derived from an EMBL/GenBank/DDBJ whole genome shotgun (WGS) entry which is preliminary data.</text>
</comment>
<protein>
    <submittedName>
        <fullName evidence="7">Branched-chain amino acid ABC transporter permease</fullName>
    </submittedName>
</protein>
<keyword evidence="4 6" id="KW-1133">Transmembrane helix</keyword>
<accession>A0ABT1DXG6</accession>
<evidence type="ECO:0000256" key="2">
    <source>
        <dbReference type="ARBA" id="ARBA00022475"/>
    </source>
</evidence>
<evidence type="ECO:0000313" key="7">
    <source>
        <dbReference type="EMBL" id="MCO8275460.1"/>
    </source>
</evidence>
<evidence type="ECO:0000256" key="5">
    <source>
        <dbReference type="ARBA" id="ARBA00023136"/>
    </source>
</evidence>
<evidence type="ECO:0000256" key="1">
    <source>
        <dbReference type="ARBA" id="ARBA00004651"/>
    </source>
</evidence>
<dbReference type="InterPro" id="IPR001851">
    <property type="entry name" value="ABC_transp_permease"/>
</dbReference>
<keyword evidence="3 6" id="KW-0812">Transmembrane</keyword>
<dbReference type="EMBL" id="JAMYJR010000038">
    <property type="protein sequence ID" value="MCO8275460.1"/>
    <property type="molecule type" value="Genomic_DNA"/>
</dbReference>
<evidence type="ECO:0000256" key="3">
    <source>
        <dbReference type="ARBA" id="ARBA00022692"/>
    </source>
</evidence>
<dbReference type="InterPro" id="IPR043428">
    <property type="entry name" value="LivM-like"/>
</dbReference>
<feature type="transmembrane region" description="Helical" evidence="6">
    <location>
        <begin position="161"/>
        <end position="180"/>
    </location>
</feature>
<evidence type="ECO:0000256" key="4">
    <source>
        <dbReference type="ARBA" id="ARBA00022989"/>
    </source>
</evidence>
<feature type="transmembrane region" description="Helical" evidence="6">
    <location>
        <begin position="114"/>
        <end position="130"/>
    </location>
</feature>
<feature type="transmembrane region" description="Helical" evidence="6">
    <location>
        <begin position="212"/>
        <end position="231"/>
    </location>
</feature>